<dbReference type="EMBL" id="JXBY01000016">
    <property type="protein sequence ID" value="KJY56358.1"/>
    <property type="molecule type" value="Genomic_DNA"/>
</dbReference>
<dbReference type="Proteomes" id="UP000033533">
    <property type="component" value="Unassembled WGS sequence"/>
</dbReference>
<dbReference type="OrthoDB" id="2317878at2"/>
<accession>A0A0F4LDF7</accession>
<evidence type="ECO:0000313" key="2">
    <source>
        <dbReference type="EMBL" id="KJY56358.1"/>
    </source>
</evidence>
<protein>
    <submittedName>
        <fullName evidence="2">Uncharacterized protein</fullName>
    </submittedName>
</protein>
<dbReference type="HOGENOM" id="CLU_1298462_0_0_9"/>
<feature type="chain" id="PRO_5039272956" evidence="1">
    <location>
        <begin position="25"/>
        <end position="201"/>
    </location>
</feature>
<gene>
    <name evidence="2" type="ORF">JF76_06660</name>
</gene>
<evidence type="ECO:0000256" key="1">
    <source>
        <dbReference type="SAM" id="SignalP"/>
    </source>
</evidence>
<dbReference type="AlphaFoldDB" id="A0A0F4LDF7"/>
<proteinExistence type="predicted"/>
<reference evidence="2 3" key="1">
    <citation type="submission" date="2014-12" db="EMBL/GenBank/DDBJ databases">
        <title>Comparative genomics of the lactic acid bacteria isolated from the honey bee gut.</title>
        <authorList>
            <person name="Ellegaard K.M."/>
            <person name="Tamarit D."/>
            <person name="Javelind E."/>
            <person name="Olofsson T."/>
            <person name="Andersson S.G."/>
            <person name="Vasquez A."/>
        </authorList>
    </citation>
    <scope>NUCLEOTIDE SEQUENCE [LARGE SCALE GENOMIC DNA]</scope>
    <source>
        <strain evidence="2 3">Biut2</strain>
    </source>
</reference>
<keyword evidence="1" id="KW-0732">Signal</keyword>
<dbReference type="PATRIC" id="fig|1218493.3.peg.710"/>
<evidence type="ECO:0000313" key="3">
    <source>
        <dbReference type="Proteomes" id="UP000033533"/>
    </source>
</evidence>
<dbReference type="STRING" id="1218493.JF76_06660"/>
<name>A0A0F4LDF7_9LACO</name>
<dbReference type="RefSeq" id="WP_045927826.1">
    <property type="nucleotide sequence ID" value="NZ_JBHSZS010000009.1"/>
</dbReference>
<comment type="caution">
    <text evidence="2">The sequence shown here is derived from an EMBL/GenBank/DDBJ whole genome shotgun (WGS) entry which is preliminary data.</text>
</comment>
<organism evidence="2 3">
    <name type="scientific">Lactobacillus kullabergensis</name>
    <dbReference type="NCBI Taxonomy" id="1218493"/>
    <lineage>
        <taxon>Bacteria</taxon>
        <taxon>Bacillati</taxon>
        <taxon>Bacillota</taxon>
        <taxon>Bacilli</taxon>
        <taxon>Lactobacillales</taxon>
        <taxon>Lactobacillaceae</taxon>
        <taxon>Lactobacillus</taxon>
    </lineage>
</organism>
<sequence>MSKKITALIAIASLTLSLSVSIKANEPQTVQAAQKQKSQFKLGKQFKFPKTWQGKWFSNNNLTPSPMFIHKSAFNTPWANDYVKVVKTGFVKGTKKYPWQMSNGWKQSNKNELAKYMRVTTKKINGNKWIILCPVQEKSFKNGFAFTIKNEKLAGKTHKVLFQGNPQNGIVINQYFKSKALTNKYSAHEFKNMKYSKINPR</sequence>
<feature type="signal peptide" evidence="1">
    <location>
        <begin position="1"/>
        <end position="24"/>
    </location>
</feature>